<feature type="compositionally biased region" description="Basic residues" evidence="1">
    <location>
        <begin position="109"/>
        <end position="118"/>
    </location>
</feature>
<feature type="compositionally biased region" description="Basic and acidic residues" evidence="1">
    <location>
        <begin position="96"/>
        <end position="108"/>
    </location>
</feature>
<feature type="region of interest" description="Disordered" evidence="1">
    <location>
        <begin position="92"/>
        <end position="123"/>
    </location>
</feature>
<dbReference type="GO" id="GO:0030036">
    <property type="term" value="P:actin cytoskeleton organization"/>
    <property type="evidence" value="ECO:0007669"/>
    <property type="project" value="InterPro"/>
</dbReference>
<evidence type="ECO:0000313" key="2">
    <source>
        <dbReference type="EMBL" id="CAI9290127.1"/>
    </source>
</evidence>
<sequence>MKKTSKSEHGKNNVECEFNRDIKDTIQIVSTSVRSLKRKNSNRNTPVKDKKKSSDASGERKKPRCLNEIFMERISGSKKNNEKANIGVDMEDKEDVVERKKVVQDAHSKKSPKRKKGKVEHENDKIKTMGGKVRKISKDHPEGYRRLVTRMTPGRISSVVKVMSPTQKNAIVSMGFGSLHIDIDTTLGLLNYYLLDHYDLDSSRLVLENMVIRITKDTLHEMLGLPNAGEDFLRLSSCDKDNEVLQEWKGQYDKKGFNGEEYLKMIKNTKQDSLMFRLNFLTLFINTFAE</sequence>
<evidence type="ECO:0000256" key="1">
    <source>
        <dbReference type="SAM" id="MobiDB-lite"/>
    </source>
</evidence>
<evidence type="ECO:0000313" key="3">
    <source>
        <dbReference type="Proteomes" id="UP001177003"/>
    </source>
</evidence>
<dbReference type="InterPro" id="IPR019771">
    <property type="entry name" value="F-actin_capping_bsu_CS"/>
</dbReference>
<dbReference type="GO" id="GO:0003779">
    <property type="term" value="F:actin binding"/>
    <property type="evidence" value="ECO:0007669"/>
    <property type="project" value="InterPro"/>
</dbReference>
<protein>
    <submittedName>
        <fullName evidence="2">Uncharacterized protein</fullName>
    </submittedName>
</protein>
<dbReference type="GO" id="GO:0008290">
    <property type="term" value="C:F-actin capping protein complex"/>
    <property type="evidence" value="ECO:0007669"/>
    <property type="project" value="InterPro"/>
</dbReference>
<reference evidence="2" key="1">
    <citation type="submission" date="2023-04" db="EMBL/GenBank/DDBJ databases">
        <authorList>
            <person name="Vijverberg K."/>
            <person name="Xiong W."/>
            <person name="Schranz E."/>
        </authorList>
    </citation>
    <scope>NUCLEOTIDE SEQUENCE</scope>
</reference>
<feature type="region of interest" description="Disordered" evidence="1">
    <location>
        <begin position="1"/>
        <end position="73"/>
    </location>
</feature>
<dbReference type="Proteomes" id="UP001177003">
    <property type="component" value="Chromosome 6"/>
</dbReference>
<accession>A0AA36EC61</accession>
<name>A0AA36EC61_LACSI</name>
<feature type="compositionally biased region" description="Basic and acidic residues" evidence="1">
    <location>
        <begin position="46"/>
        <end position="60"/>
    </location>
</feature>
<organism evidence="2 3">
    <name type="scientific">Lactuca saligna</name>
    <name type="common">Willowleaf lettuce</name>
    <dbReference type="NCBI Taxonomy" id="75948"/>
    <lineage>
        <taxon>Eukaryota</taxon>
        <taxon>Viridiplantae</taxon>
        <taxon>Streptophyta</taxon>
        <taxon>Embryophyta</taxon>
        <taxon>Tracheophyta</taxon>
        <taxon>Spermatophyta</taxon>
        <taxon>Magnoliopsida</taxon>
        <taxon>eudicotyledons</taxon>
        <taxon>Gunneridae</taxon>
        <taxon>Pentapetalae</taxon>
        <taxon>asterids</taxon>
        <taxon>campanulids</taxon>
        <taxon>Asterales</taxon>
        <taxon>Asteraceae</taxon>
        <taxon>Cichorioideae</taxon>
        <taxon>Cichorieae</taxon>
        <taxon>Lactucinae</taxon>
        <taxon>Lactuca</taxon>
    </lineage>
</organism>
<dbReference type="PANTHER" id="PTHR34835:SF90">
    <property type="entry name" value="AMINOTRANSFERASE-LIKE PLANT MOBILE DOMAIN-CONTAINING PROTEIN"/>
    <property type="match status" value="1"/>
</dbReference>
<proteinExistence type="predicted"/>
<dbReference type="PANTHER" id="PTHR34835">
    <property type="entry name" value="OS07G0283600 PROTEIN-RELATED"/>
    <property type="match status" value="1"/>
</dbReference>
<gene>
    <name evidence="2" type="ORF">LSALG_LOCUS29339</name>
</gene>
<dbReference type="EMBL" id="OX465082">
    <property type="protein sequence ID" value="CAI9290127.1"/>
    <property type="molecule type" value="Genomic_DNA"/>
</dbReference>
<dbReference type="AlphaFoldDB" id="A0AA36EC61"/>
<dbReference type="PROSITE" id="PS00231">
    <property type="entry name" value="F_ACTIN_CAPPING_BETA"/>
    <property type="match status" value="1"/>
</dbReference>
<feature type="compositionally biased region" description="Basic and acidic residues" evidence="1">
    <location>
        <begin position="1"/>
        <end position="24"/>
    </location>
</feature>
<dbReference type="GO" id="GO:0005737">
    <property type="term" value="C:cytoplasm"/>
    <property type="evidence" value="ECO:0007669"/>
    <property type="project" value="InterPro"/>
</dbReference>
<keyword evidence="3" id="KW-1185">Reference proteome</keyword>